<dbReference type="InterPro" id="IPR000182">
    <property type="entry name" value="GNAT_dom"/>
</dbReference>
<dbReference type="PANTHER" id="PTHR43072">
    <property type="entry name" value="N-ACETYLTRANSFERASE"/>
    <property type="match status" value="1"/>
</dbReference>
<dbReference type="PANTHER" id="PTHR43072:SF23">
    <property type="entry name" value="UPF0039 PROTEIN C11D3.02C"/>
    <property type="match status" value="1"/>
</dbReference>
<keyword evidence="1 6" id="KW-0808">Transferase</keyword>
<dbReference type="SUPFAM" id="SSF55729">
    <property type="entry name" value="Acyl-CoA N-acyltransferases (Nat)"/>
    <property type="match status" value="1"/>
</dbReference>
<dbReference type="Proteomes" id="UP000608923">
    <property type="component" value="Unassembled WGS sequence"/>
</dbReference>
<protein>
    <submittedName>
        <fullName evidence="6">N-acetyltransferase</fullName>
    </submittedName>
</protein>
<evidence type="ECO:0000256" key="3">
    <source>
        <dbReference type="ARBA" id="ARBA00050603"/>
    </source>
</evidence>
<dbReference type="AlphaFoldDB" id="A0A8H9IIK6"/>
<dbReference type="GO" id="GO:0016747">
    <property type="term" value="F:acyltransferase activity, transferring groups other than amino-acyl groups"/>
    <property type="evidence" value="ECO:0007669"/>
    <property type="project" value="InterPro"/>
</dbReference>
<dbReference type="PROSITE" id="PS51186">
    <property type="entry name" value="GNAT"/>
    <property type="match status" value="1"/>
</dbReference>
<comment type="catalytic activity">
    <reaction evidence="3">
        <text>L-methionine sulfoximine + acetyl-CoA = N-acetyl-L-methionine sulfoximine + CoA + H(+)</text>
        <dbReference type="Rhea" id="RHEA:47660"/>
        <dbReference type="ChEBI" id="CHEBI:15378"/>
        <dbReference type="ChEBI" id="CHEBI:57287"/>
        <dbReference type="ChEBI" id="CHEBI:57288"/>
        <dbReference type="ChEBI" id="CHEBI:87826"/>
        <dbReference type="ChEBI" id="CHEBI:87827"/>
    </reaction>
</comment>
<evidence type="ECO:0000259" key="5">
    <source>
        <dbReference type="PROSITE" id="PS51186"/>
    </source>
</evidence>
<feature type="domain" description="N-acetyltransferase" evidence="5">
    <location>
        <begin position="8"/>
        <end position="172"/>
    </location>
</feature>
<name>A0A8H9IIK6_9BURK</name>
<reference evidence="7" key="1">
    <citation type="journal article" date="2019" name="Int. J. Syst. Evol. Microbiol.">
        <title>The Global Catalogue of Microorganisms (GCM) 10K type strain sequencing project: providing services to taxonomists for standard genome sequencing and annotation.</title>
        <authorList>
            <consortium name="The Broad Institute Genomics Platform"/>
            <consortium name="The Broad Institute Genome Sequencing Center for Infectious Disease"/>
            <person name="Wu L."/>
            <person name="Ma J."/>
        </authorList>
    </citation>
    <scope>NUCLEOTIDE SEQUENCE [LARGE SCALE GENOMIC DNA]</scope>
    <source>
        <strain evidence="7">KCTC 42083</strain>
    </source>
</reference>
<gene>
    <name evidence="6" type="primary">yncA</name>
    <name evidence="6" type="ORF">GCM10010096_04090</name>
</gene>
<dbReference type="EMBL" id="BMZN01000001">
    <property type="protein sequence ID" value="GHC37697.1"/>
    <property type="molecule type" value="Genomic_DNA"/>
</dbReference>
<organism evidence="6 7">
    <name type="scientific">Alcaligenes pakistanensis</name>
    <dbReference type="NCBI Taxonomy" id="1482717"/>
    <lineage>
        <taxon>Bacteria</taxon>
        <taxon>Pseudomonadati</taxon>
        <taxon>Pseudomonadota</taxon>
        <taxon>Betaproteobacteria</taxon>
        <taxon>Burkholderiales</taxon>
        <taxon>Alcaligenaceae</taxon>
        <taxon>Alcaligenes</taxon>
    </lineage>
</organism>
<dbReference type="RefSeq" id="WP_189390818.1">
    <property type="nucleotide sequence ID" value="NZ_BMZN01000001.1"/>
</dbReference>
<evidence type="ECO:0000256" key="4">
    <source>
        <dbReference type="ARBA" id="ARBA00051334"/>
    </source>
</evidence>
<comment type="caution">
    <text evidence="6">The sequence shown here is derived from an EMBL/GenBank/DDBJ whole genome shotgun (WGS) entry which is preliminary data.</text>
</comment>
<dbReference type="FunFam" id="3.40.630.30:FF:000026">
    <property type="entry name" value="Phosphinothricin acetyltransferase"/>
    <property type="match status" value="1"/>
</dbReference>
<proteinExistence type="predicted"/>
<keyword evidence="2" id="KW-0012">Acyltransferase</keyword>
<comment type="catalytic activity">
    <reaction evidence="4">
        <text>L-methionine sulfone + acetyl-CoA = N-acetyl-L-methionine sulfone + CoA + H(+)</text>
        <dbReference type="Rhea" id="RHEA:47656"/>
        <dbReference type="ChEBI" id="CHEBI:15378"/>
        <dbReference type="ChEBI" id="CHEBI:57287"/>
        <dbReference type="ChEBI" id="CHEBI:57288"/>
        <dbReference type="ChEBI" id="CHEBI:87824"/>
        <dbReference type="ChEBI" id="CHEBI:87825"/>
    </reaction>
</comment>
<keyword evidence="7" id="KW-1185">Reference proteome</keyword>
<dbReference type="Pfam" id="PF00583">
    <property type="entry name" value="Acetyltransf_1"/>
    <property type="match status" value="1"/>
</dbReference>
<evidence type="ECO:0000313" key="7">
    <source>
        <dbReference type="Proteomes" id="UP000608923"/>
    </source>
</evidence>
<sequence>MKDSDSALRFIDCTEERHAVAILEILNEAIVNSTALYDYVPRPPEAMASWFASKRSNGFPVVGVVDASGTLMGFASWGTFRAFPAYKYTVEHSVYVHHAHRGKGLGKILMSELITRARQAQVHVLVGCVDASNQGSIHLHQSLGFTHGGTFKEVGFKFGRWLDAAFYLLTLDTPDAPVDG</sequence>
<evidence type="ECO:0000256" key="2">
    <source>
        <dbReference type="ARBA" id="ARBA00023315"/>
    </source>
</evidence>
<evidence type="ECO:0000313" key="6">
    <source>
        <dbReference type="EMBL" id="GHC37697.1"/>
    </source>
</evidence>
<dbReference type="InterPro" id="IPR016181">
    <property type="entry name" value="Acyl_CoA_acyltransferase"/>
</dbReference>
<dbReference type="Gene3D" id="3.40.630.30">
    <property type="match status" value="1"/>
</dbReference>
<accession>A0A8H9IIK6</accession>
<evidence type="ECO:0000256" key="1">
    <source>
        <dbReference type="ARBA" id="ARBA00022679"/>
    </source>
</evidence>
<dbReference type="CDD" id="cd04301">
    <property type="entry name" value="NAT_SF"/>
    <property type="match status" value="1"/>
</dbReference>